<protein>
    <submittedName>
        <fullName evidence="2">Uncharacterized protein</fullName>
    </submittedName>
</protein>
<feature type="compositionally biased region" description="Polar residues" evidence="1">
    <location>
        <begin position="33"/>
        <end position="64"/>
    </location>
</feature>
<dbReference type="OrthoDB" id="4996284at2759"/>
<reference evidence="2" key="1">
    <citation type="journal article" date="2021" name="Nat. Commun.">
        <title>Genetic determinants of endophytism in the Arabidopsis root mycobiome.</title>
        <authorList>
            <person name="Mesny F."/>
            <person name="Miyauchi S."/>
            <person name="Thiergart T."/>
            <person name="Pickel B."/>
            <person name="Atanasova L."/>
            <person name="Karlsson M."/>
            <person name="Huettel B."/>
            <person name="Barry K.W."/>
            <person name="Haridas S."/>
            <person name="Chen C."/>
            <person name="Bauer D."/>
            <person name="Andreopoulos W."/>
            <person name="Pangilinan J."/>
            <person name="LaButti K."/>
            <person name="Riley R."/>
            <person name="Lipzen A."/>
            <person name="Clum A."/>
            <person name="Drula E."/>
            <person name="Henrissat B."/>
            <person name="Kohler A."/>
            <person name="Grigoriev I.V."/>
            <person name="Martin F.M."/>
            <person name="Hacquard S."/>
        </authorList>
    </citation>
    <scope>NUCLEOTIDE SEQUENCE</scope>
    <source>
        <strain evidence="2">MPI-CAGE-CH-0230</strain>
    </source>
</reference>
<name>A0A9P8XRA8_9PEZI</name>
<feature type="region of interest" description="Disordered" evidence="1">
    <location>
        <begin position="1"/>
        <end position="68"/>
    </location>
</feature>
<evidence type="ECO:0000313" key="3">
    <source>
        <dbReference type="Proteomes" id="UP000756346"/>
    </source>
</evidence>
<comment type="caution">
    <text evidence="2">The sequence shown here is derived from an EMBL/GenBank/DDBJ whole genome shotgun (WGS) entry which is preliminary data.</text>
</comment>
<accession>A0A9P8XRA8</accession>
<dbReference type="AlphaFoldDB" id="A0A9P8XRA8"/>
<dbReference type="Proteomes" id="UP000756346">
    <property type="component" value="Unassembled WGS sequence"/>
</dbReference>
<evidence type="ECO:0000313" key="2">
    <source>
        <dbReference type="EMBL" id="KAH7012482.1"/>
    </source>
</evidence>
<dbReference type="RefSeq" id="XP_046004747.1">
    <property type="nucleotide sequence ID" value="XM_046155874.1"/>
</dbReference>
<dbReference type="GeneID" id="70185420"/>
<proteinExistence type="predicted"/>
<gene>
    <name evidence="2" type="ORF">B0I36DRAFT_339382</name>
</gene>
<feature type="compositionally biased region" description="Basic and acidic residues" evidence="1">
    <location>
        <begin position="11"/>
        <end position="21"/>
    </location>
</feature>
<evidence type="ECO:0000256" key="1">
    <source>
        <dbReference type="SAM" id="MobiDB-lite"/>
    </source>
</evidence>
<organism evidence="2 3">
    <name type="scientific">Microdochium trichocladiopsis</name>
    <dbReference type="NCBI Taxonomy" id="1682393"/>
    <lineage>
        <taxon>Eukaryota</taxon>
        <taxon>Fungi</taxon>
        <taxon>Dikarya</taxon>
        <taxon>Ascomycota</taxon>
        <taxon>Pezizomycotina</taxon>
        <taxon>Sordariomycetes</taxon>
        <taxon>Xylariomycetidae</taxon>
        <taxon>Xylariales</taxon>
        <taxon>Microdochiaceae</taxon>
        <taxon>Microdochium</taxon>
    </lineage>
</organism>
<dbReference type="EMBL" id="JAGTJQ010000014">
    <property type="protein sequence ID" value="KAH7012482.1"/>
    <property type="molecule type" value="Genomic_DNA"/>
</dbReference>
<sequence>MTFTSSHFPTTKKEFVEEKSANEPLADILSLTPGATTPGSRNPSSYAPRQSQLEPDARQTQNAHVSDPKDCHICRHPHNQLYFPGNGTPGCTAGKGMTAWDHMLADLSVSIPAAGAIAPEEGCGVTAKDLQAPMKMVDQMTLIDRATAYISLLEDRSWSLLDERRALKSKIAAFEGFFADQ</sequence>
<keyword evidence="3" id="KW-1185">Reference proteome</keyword>